<protein>
    <submittedName>
        <fullName evidence="8">TAP-like protein</fullName>
    </submittedName>
</protein>
<accession>A0A4V2F4K5</accession>
<evidence type="ECO:0000313" key="9">
    <source>
        <dbReference type="Proteomes" id="UP000293638"/>
    </source>
</evidence>
<sequence>MGWTQRARAGVATLGTAAVAGSLLLVPAARAAQPAAAGAASASSTGVSRSAGTNGARPPVLRWRTCAGRFKCAVAKVPLDYDRPGGPRIDVAVLERPAEDPARRLGTLWVNPGGPGGSAVDLVYRAATTFLPAEVLSRFDIVGMDPRGIARSTPLQCYADPEESPVQDLPAFPQGGAQTAAYLSAVRAYARTCQRQAGPLLSHMSTADVARDMDLLRQAMHEDRISYLGYSYGTELGATYAAMFPGHVRSLVLDGVLDPREWAGDGSRTLEQQVRSGDGARTALDAFFRACDATTTRACPVSGAARATYRRVVARLRVHPLQVPGAPGPSASPVPSASAALPVAEPTSTAVPAPTPTPSPTPSASSGPSGSTEDALTYAEFSGIVLEALYSREGIAPLGQLIAQVDLLQSKGGSIDPGDIAGVEVLRRRWAAGALVPSLLDRRAPDVFGAALPKAVYDDDGGNAVICADTHQPGPAAFATSARWAERRNGGVGEAWSWSSAPCAYWPSTGADRYAGPFGAALANRPLVVSSLNDPATRYAGGVQVAHLLHAHLITFSGFGHTSGGSSVCVDRAVTAYLVGGSVAGLPSRCSQDIAPFVTDPLTGAVGGSDD</sequence>
<dbReference type="Pfam" id="PF00561">
    <property type="entry name" value="Abhydrolase_1"/>
    <property type="match status" value="1"/>
</dbReference>
<dbReference type="Gene3D" id="3.40.50.1820">
    <property type="entry name" value="alpha/beta hydrolase"/>
    <property type="match status" value="1"/>
</dbReference>
<evidence type="ECO:0000259" key="6">
    <source>
        <dbReference type="Pfam" id="PF00561"/>
    </source>
</evidence>
<keyword evidence="9" id="KW-1185">Reference proteome</keyword>
<dbReference type="EMBL" id="SGXD01000002">
    <property type="protein sequence ID" value="RZS89639.1"/>
    <property type="molecule type" value="Genomic_DNA"/>
</dbReference>
<feature type="region of interest" description="Disordered" evidence="4">
    <location>
        <begin position="39"/>
        <end position="58"/>
    </location>
</feature>
<reference evidence="8 9" key="1">
    <citation type="submission" date="2019-02" db="EMBL/GenBank/DDBJ databases">
        <title>Genomic Encyclopedia of Type Strains, Phase IV (KMG-IV): sequencing the most valuable type-strain genomes for metagenomic binning, comparative biology and taxonomic classification.</title>
        <authorList>
            <person name="Goeker M."/>
        </authorList>
    </citation>
    <scope>NUCLEOTIDE SEQUENCE [LARGE SCALE GENOMIC DNA]</scope>
    <source>
        <strain evidence="8 9">DSM 45622</strain>
    </source>
</reference>
<dbReference type="AlphaFoldDB" id="A0A4V2F4K5"/>
<feature type="domain" description="AB hydrolase-1" evidence="6">
    <location>
        <begin position="110"/>
        <end position="267"/>
    </location>
</feature>
<comment type="similarity">
    <text evidence="1">Belongs to the peptidase S33 family.</text>
</comment>
<feature type="signal peptide" evidence="5">
    <location>
        <begin position="1"/>
        <end position="31"/>
    </location>
</feature>
<dbReference type="Proteomes" id="UP000293638">
    <property type="component" value="Unassembled WGS sequence"/>
</dbReference>
<gene>
    <name evidence="8" type="ORF">EV189_1409</name>
</gene>
<dbReference type="InterPro" id="IPR000073">
    <property type="entry name" value="AB_hydrolase_1"/>
</dbReference>
<dbReference type="Pfam" id="PF08386">
    <property type="entry name" value="Abhydrolase_4"/>
    <property type="match status" value="1"/>
</dbReference>
<dbReference type="InterPro" id="IPR051601">
    <property type="entry name" value="Serine_prot/Carboxylest_S33"/>
</dbReference>
<dbReference type="SUPFAM" id="SSF53474">
    <property type="entry name" value="alpha/beta-Hydrolases"/>
    <property type="match status" value="1"/>
</dbReference>
<keyword evidence="3" id="KW-0378">Hydrolase</keyword>
<evidence type="ECO:0000256" key="3">
    <source>
        <dbReference type="ARBA" id="ARBA00022801"/>
    </source>
</evidence>
<proteinExistence type="inferred from homology"/>
<organism evidence="8 9">
    <name type="scientific">Motilibacter rhizosphaerae</name>
    <dbReference type="NCBI Taxonomy" id="598652"/>
    <lineage>
        <taxon>Bacteria</taxon>
        <taxon>Bacillati</taxon>
        <taxon>Actinomycetota</taxon>
        <taxon>Actinomycetes</taxon>
        <taxon>Motilibacterales</taxon>
        <taxon>Motilibacteraceae</taxon>
        <taxon>Motilibacter</taxon>
    </lineage>
</organism>
<feature type="region of interest" description="Disordered" evidence="4">
    <location>
        <begin position="323"/>
        <end position="373"/>
    </location>
</feature>
<evidence type="ECO:0000256" key="2">
    <source>
        <dbReference type="ARBA" id="ARBA00022729"/>
    </source>
</evidence>
<comment type="caution">
    <text evidence="8">The sequence shown here is derived from an EMBL/GenBank/DDBJ whole genome shotgun (WGS) entry which is preliminary data.</text>
</comment>
<evidence type="ECO:0000256" key="1">
    <source>
        <dbReference type="ARBA" id="ARBA00010088"/>
    </source>
</evidence>
<feature type="chain" id="PRO_5020615575" evidence="5">
    <location>
        <begin position="32"/>
        <end position="611"/>
    </location>
</feature>
<evidence type="ECO:0000256" key="5">
    <source>
        <dbReference type="SAM" id="SignalP"/>
    </source>
</evidence>
<dbReference type="InterPro" id="IPR029058">
    <property type="entry name" value="AB_hydrolase_fold"/>
</dbReference>
<feature type="compositionally biased region" description="Low complexity" evidence="4">
    <location>
        <begin position="362"/>
        <end position="373"/>
    </location>
</feature>
<dbReference type="OrthoDB" id="4006962at2"/>
<feature type="domain" description="Peptidase S33 tripeptidyl aminopeptidase-like C-terminal" evidence="7">
    <location>
        <begin position="492"/>
        <end position="583"/>
    </location>
</feature>
<feature type="compositionally biased region" description="Low complexity" evidence="4">
    <location>
        <begin position="39"/>
        <end position="53"/>
    </location>
</feature>
<evidence type="ECO:0000259" key="7">
    <source>
        <dbReference type="Pfam" id="PF08386"/>
    </source>
</evidence>
<evidence type="ECO:0000256" key="4">
    <source>
        <dbReference type="SAM" id="MobiDB-lite"/>
    </source>
</evidence>
<dbReference type="GO" id="GO:0016787">
    <property type="term" value="F:hydrolase activity"/>
    <property type="evidence" value="ECO:0007669"/>
    <property type="project" value="UniProtKB-KW"/>
</dbReference>
<keyword evidence="2 5" id="KW-0732">Signal</keyword>
<dbReference type="PANTHER" id="PTHR43248">
    <property type="entry name" value="2-SUCCINYL-6-HYDROXY-2,4-CYCLOHEXADIENE-1-CARBOXYLATE SYNTHASE"/>
    <property type="match status" value="1"/>
</dbReference>
<dbReference type="RefSeq" id="WP_130492219.1">
    <property type="nucleotide sequence ID" value="NZ_SGXD01000002.1"/>
</dbReference>
<dbReference type="PANTHER" id="PTHR43248:SF29">
    <property type="entry name" value="TRIPEPTIDYL AMINOPEPTIDASE"/>
    <property type="match status" value="1"/>
</dbReference>
<feature type="compositionally biased region" description="Low complexity" evidence="4">
    <location>
        <begin position="333"/>
        <end position="352"/>
    </location>
</feature>
<evidence type="ECO:0000313" key="8">
    <source>
        <dbReference type="EMBL" id="RZS89639.1"/>
    </source>
</evidence>
<name>A0A4V2F4K5_9ACTN</name>
<dbReference type="InterPro" id="IPR013595">
    <property type="entry name" value="Pept_S33_TAP-like_C"/>
</dbReference>